<sequence>MKRELLMSGVVACMLAVTPAMAQSTNDTNQPATQAPAATAPAVPADQQPSAANETKTNDATTDVSKGAATAMKNTDGTLNASQIIGLKVTDAQNNSVGKVSEVLMGENGRAEGVVVDVGGILGVGSHPVRLGWKDLKLSEKDGKATASVNISSDELKAMPAYKTAAD</sequence>
<feature type="chain" id="PRO_5046354515" evidence="2">
    <location>
        <begin position="23"/>
        <end position="167"/>
    </location>
</feature>
<accession>A0ABU5EHF1</accession>
<feature type="domain" description="PRC-barrel" evidence="3">
    <location>
        <begin position="79"/>
        <end position="141"/>
    </location>
</feature>
<dbReference type="EMBL" id="JAXCLW010000006">
    <property type="protein sequence ID" value="MDY0884838.1"/>
    <property type="molecule type" value="Genomic_DNA"/>
</dbReference>
<dbReference type="Pfam" id="PF05239">
    <property type="entry name" value="PRC"/>
    <property type="match status" value="1"/>
</dbReference>
<evidence type="ECO:0000256" key="1">
    <source>
        <dbReference type="SAM" id="MobiDB-lite"/>
    </source>
</evidence>
<dbReference type="PANTHER" id="PTHR36505:SF1">
    <property type="entry name" value="BLR1072 PROTEIN"/>
    <property type="match status" value="1"/>
</dbReference>
<comment type="caution">
    <text evidence="4">The sequence shown here is derived from an EMBL/GenBank/DDBJ whole genome shotgun (WGS) entry which is preliminary data.</text>
</comment>
<dbReference type="InterPro" id="IPR027275">
    <property type="entry name" value="PRC-brl_dom"/>
</dbReference>
<dbReference type="SUPFAM" id="SSF50346">
    <property type="entry name" value="PRC-barrel domain"/>
    <property type="match status" value="1"/>
</dbReference>
<organism evidence="4 5">
    <name type="scientific">Dongia soli</name>
    <dbReference type="NCBI Taxonomy" id="600628"/>
    <lineage>
        <taxon>Bacteria</taxon>
        <taxon>Pseudomonadati</taxon>
        <taxon>Pseudomonadota</taxon>
        <taxon>Alphaproteobacteria</taxon>
        <taxon>Rhodospirillales</taxon>
        <taxon>Dongiaceae</taxon>
        <taxon>Dongia</taxon>
    </lineage>
</organism>
<dbReference type="RefSeq" id="WP_320509911.1">
    <property type="nucleotide sequence ID" value="NZ_JAXCLW010000006.1"/>
</dbReference>
<evidence type="ECO:0000313" key="5">
    <source>
        <dbReference type="Proteomes" id="UP001279642"/>
    </source>
</evidence>
<gene>
    <name evidence="4" type="ORF">SMD27_18485</name>
</gene>
<dbReference type="Proteomes" id="UP001279642">
    <property type="component" value="Unassembled WGS sequence"/>
</dbReference>
<feature type="compositionally biased region" description="Polar residues" evidence="1">
    <location>
        <begin position="50"/>
        <end position="64"/>
    </location>
</feature>
<reference evidence="4 5" key="1">
    <citation type="journal article" date="2016" name="Antonie Van Leeuwenhoek">
        <title>Dongia soli sp. nov., isolated from soil from Dokdo, Korea.</title>
        <authorList>
            <person name="Kim D.U."/>
            <person name="Lee H."/>
            <person name="Kim H."/>
            <person name="Kim S.G."/>
            <person name="Ka J.O."/>
        </authorList>
    </citation>
    <scope>NUCLEOTIDE SEQUENCE [LARGE SCALE GENOMIC DNA]</scope>
    <source>
        <strain evidence="4 5">D78</strain>
    </source>
</reference>
<feature type="signal peptide" evidence="2">
    <location>
        <begin position="1"/>
        <end position="22"/>
    </location>
</feature>
<feature type="compositionally biased region" description="Low complexity" evidence="1">
    <location>
        <begin position="30"/>
        <end position="49"/>
    </location>
</feature>
<keyword evidence="2" id="KW-0732">Signal</keyword>
<name>A0ABU5EHF1_9PROT</name>
<dbReference type="Gene3D" id="2.30.30.240">
    <property type="entry name" value="PRC-barrel domain"/>
    <property type="match status" value="1"/>
</dbReference>
<proteinExistence type="predicted"/>
<feature type="region of interest" description="Disordered" evidence="1">
    <location>
        <begin position="24"/>
        <end position="65"/>
    </location>
</feature>
<evidence type="ECO:0000313" key="4">
    <source>
        <dbReference type="EMBL" id="MDY0884838.1"/>
    </source>
</evidence>
<dbReference type="PANTHER" id="PTHR36505">
    <property type="entry name" value="BLR1072 PROTEIN"/>
    <property type="match status" value="1"/>
</dbReference>
<evidence type="ECO:0000259" key="3">
    <source>
        <dbReference type="Pfam" id="PF05239"/>
    </source>
</evidence>
<keyword evidence="5" id="KW-1185">Reference proteome</keyword>
<evidence type="ECO:0000256" key="2">
    <source>
        <dbReference type="SAM" id="SignalP"/>
    </source>
</evidence>
<protein>
    <submittedName>
        <fullName evidence="4">PRC-barrel domain-containing protein</fullName>
    </submittedName>
</protein>
<dbReference type="InterPro" id="IPR011033">
    <property type="entry name" value="PRC_barrel-like_sf"/>
</dbReference>